<evidence type="ECO:0000256" key="1">
    <source>
        <dbReference type="SAM" id="SignalP"/>
    </source>
</evidence>
<evidence type="ECO:0000313" key="3">
    <source>
        <dbReference type="EMBL" id="MFG6467490.1"/>
    </source>
</evidence>
<dbReference type="EMBL" id="JBIGIB010000003">
    <property type="protein sequence ID" value="MFG6467490.1"/>
    <property type="molecule type" value="Genomic_DNA"/>
</dbReference>
<comment type="caution">
    <text evidence="3">The sequence shown here is derived from an EMBL/GenBank/DDBJ whole genome shotgun (WGS) entry which is preliminary data.</text>
</comment>
<dbReference type="PROSITE" id="PS52015">
    <property type="entry name" value="TONB_CTD"/>
    <property type="match status" value="1"/>
</dbReference>
<organism evidence="3 4">
    <name type="scientific">Pelomonas baiyunensis</name>
    <dbReference type="NCBI Taxonomy" id="3299026"/>
    <lineage>
        <taxon>Bacteria</taxon>
        <taxon>Pseudomonadati</taxon>
        <taxon>Pseudomonadota</taxon>
        <taxon>Betaproteobacteria</taxon>
        <taxon>Burkholderiales</taxon>
        <taxon>Sphaerotilaceae</taxon>
        <taxon>Roseateles</taxon>
    </lineage>
</organism>
<dbReference type="RefSeq" id="WP_394385115.1">
    <property type="nucleotide sequence ID" value="NZ_JBIGIB010000003.1"/>
</dbReference>
<name>A0ABW7H0S7_9BURK</name>
<feature type="domain" description="TonB C-terminal" evidence="2">
    <location>
        <begin position="34"/>
        <end position="128"/>
    </location>
</feature>
<accession>A0ABW7H0S7</accession>
<dbReference type="InterPro" id="IPR037682">
    <property type="entry name" value="TonB_C"/>
</dbReference>
<evidence type="ECO:0000313" key="4">
    <source>
        <dbReference type="Proteomes" id="UP001606303"/>
    </source>
</evidence>
<sequence>MRFSSVATSLLVASVTLAATPTSAQTERREASPAQSLACLVKPERAPRYPVKHKLDRAFGGMRVKLSFTRPDAAPQVEVLFNSAREDMQDEAMDYLRRYRLPCLTPADGTVTAVQEFSFSNTDRDATPLPAERAPGEAPFCLVMPRQDMRPWNTFGNEIEHLVVAATFSGNGQQPPEVKVIHSTGSKRMEDAVRERLAEYRMPCRTGAEPPQGFQQQFSYVPPGHRRYGFKREAFGLVEFLRMTRHPQALRAAFDFGTMACPFKVKYTLYGGAVPNEAVEQGRRGPPDLNKLPFLTWLAGLELGFKNESQANDLFGSVLQIDVPCGTLNLGNSD</sequence>
<proteinExistence type="predicted"/>
<reference evidence="3 4" key="1">
    <citation type="submission" date="2024-08" db="EMBL/GenBank/DDBJ databases">
        <authorList>
            <person name="Lu H."/>
        </authorList>
    </citation>
    <scope>NUCLEOTIDE SEQUENCE [LARGE SCALE GENOMIC DNA]</scope>
    <source>
        <strain evidence="3 4">BYS87W</strain>
    </source>
</reference>
<gene>
    <name evidence="3" type="ORF">ACG01O_12775</name>
</gene>
<evidence type="ECO:0000259" key="2">
    <source>
        <dbReference type="PROSITE" id="PS52015"/>
    </source>
</evidence>
<protein>
    <recommendedName>
        <fullName evidence="2">TonB C-terminal domain-containing protein</fullName>
    </recommendedName>
</protein>
<keyword evidence="4" id="KW-1185">Reference proteome</keyword>
<dbReference type="Proteomes" id="UP001606303">
    <property type="component" value="Unassembled WGS sequence"/>
</dbReference>
<keyword evidence="1" id="KW-0732">Signal</keyword>
<feature type="signal peptide" evidence="1">
    <location>
        <begin position="1"/>
        <end position="18"/>
    </location>
</feature>
<feature type="chain" id="PRO_5046283662" description="TonB C-terminal domain-containing protein" evidence="1">
    <location>
        <begin position="19"/>
        <end position="334"/>
    </location>
</feature>